<evidence type="ECO:0000256" key="8">
    <source>
        <dbReference type="ARBA" id="ARBA00022777"/>
    </source>
</evidence>
<reference evidence="16" key="1">
    <citation type="submission" date="2011-06" db="EMBL/GenBank/DDBJ databases">
        <title>Complete genome sequence of Paenibacillus mucilaginosus KNP414.</title>
        <authorList>
            <person name="Wang J."/>
            <person name="Hu S."/>
            <person name="Hu X."/>
            <person name="Zhang B."/>
            <person name="Dong D."/>
            <person name="Zhang S."/>
            <person name="Zhao K."/>
            <person name="Wu D."/>
        </authorList>
    </citation>
    <scope>NUCLEOTIDE SEQUENCE [LARGE SCALE GENOMIC DNA]</scope>
    <source>
        <strain evidence="16">KNP414</strain>
    </source>
</reference>
<keyword evidence="4" id="KW-1003">Cell membrane</keyword>
<accession>F8F8J4</accession>
<evidence type="ECO:0000256" key="7">
    <source>
        <dbReference type="ARBA" id="ARBA00022741"/>
    </source>
</evidence>
<evidence type="ECO:0000256" key="5">
    <source>
        <dbReference type="ARBA" id="ARBA00022679"/>
    </source>
</evidence>
<feature type="transmembrane region" description="Helical" evidence="13">
    <location>
        <begin position="12"/>
        <end position="35"/>
    </location>
</feature>
<dbReference type="KEGG" id="pms:KNP414_03024"/>
<dbReference type="InterPro" id="IPR005467">
    <property type="entry name" value="His_kinase_dom"/>
</dbReference>
<protein>
    <recommendedName>
        <fullName evidence="3">histidine kinase</fullName>
        <ecNumber evidence="3">2.7.13.3</ecNumber>
    </recommendedName>
</protein>
<evidence type="ECO:0000259" key="14">
    <source>
        <dbReference type="PROSITE" id="PS50109"/>
    </source>
</evidence>
<dbReference type="HOGENOM" id="CLU_000445_13_1_9"/>
<dbReference type="AlphaFoldDB" id="F8F8J4"/>
<dbReference type="Proteomes" id="UP000006620">
    <property type="component" value="Chromosome"/>
</dbReference>
<sequence>MRLRDYVRMNKLWLTGNLVLLLLVNGVLFSSSALARETADLIYMDVLILSAQLCLFGYGYVRQRRAYAAFLDYFGPQRRGRGTVPAGDIYFDTMTRLLSDHKQQYRIAEESYKKNMNDTQEYMTQWAHDIKVNLAVCDLLLDEVENGHELRTQVEQIKFRINQVLQMTRANHYREDMAAEEVDIRQELRNAIKENSLFFIHKNIEIETDLKPFTVISDKKWVFDIFCQILNNCSKYTASGGRLIITAHETDRAYDVRIRDNGIGIPREDLPRIFDKGFTGRNGRLGTKSTGMGLYYAKKMADRLRIGLEAASEEGVYTEFTVTFYKLSDDYNAAASAYSKASNTLASRGSGEI</sequence>
<dbReference type="PATRIC" id="fig|1036673.3.peg.2774"/>
<evidence type="ECO:0000256" key="11">
    <source>
        <dbReference type="ARBA" id="ARBA00023012"/>
    </source>
</evidence>
<dbReference type="InterPro" id="IPR050351">
    <property type="entry name" value="BphY/WalK/GraS-like"/>
</dbReference>
<dbReference type="GO" id="GO:0005886">
    <property type="term" value="C:plasma membrane"/>
    <property type="evidence" value="ECO:0007669"/>
    <property type="project" value="UniProtKB-SubCell"/>
</dbReference>
<comment type="subcellular location">
    <subcellularLocation>
        <location evidence="2">Cell membrane</location>
        <topology evidence="2">Multi-pass membrane protein</topology>
    </subcellularLocation>
</comment>
<keyword evidence="12 13" id="KW-0472">Membrane</keyword>
<dbReference type="GO" id="GO:0016036">
    <property type="term" value="P:cellular response to phosphate starvation"/>
    <property type="evidence" value="ECO:0007669"/>
    <property type="project" value="TreeGrafter"/>
</dbReference>
<comment type="catalytic activity">
    <reaction evidence="1">
        <text>ATP + protein L-histidine = ADP + protein N-phospho-L-histidine.</text>
        <dbReference type="EC" id="2.7.13.3"/>
    </reaction>
</comment>
<evidence type="ECO:0000256" key="13">
    <source>
        <dbReference type="SAM" id="Phobius"/>
    </source>
</evidence>
<evidence type="ECO:0000256" key="3">
    <source>
        <dbReference type="ARBA" id="ARBA00012438"/>
    </source>
</evidence>
<reference evidence="15 16" key="2">
    <citation type="journal article" date="2013" name="Genome Announc.">
        <title>Genome Sequence of Growth-Improving Paenibacillus mucilaginosus Strain KNP414.</title>
        <authorList>
            <person name="Lu J.J."/>
            <person name="Wang J.F."/>
            <person name="Hu X.F."/>
        </authorList>
    </citation>
    <scope>NUCLEOTIDE SEQUENCE [LARGE SCALE GENOMIC DNA]</scope>
    <source>
        <strain evidence="15 16">KNP414</strain>
    </source>
</reference>
<dbReference type="GO" id="GO:0005524">
    <property type="term" value="F:ATP binding"/>
    <property type="evidence" value="ECO:0007669"/>
    <property type="project" value="UniProtKB-KW"/>
</dbReference>
<dbReference type="RefSeq" id="WP_013916743.1">
    <property type="nucleotide sequence ID" value="NC_015690.1"/>
</dbReference>
<evidence type="ECO:0000256" key="1">
    <source>
        <dbReference type="ARBA" id="ARBA00000085"/>
    </source>
</evidence>
<dbReference type="GO" id="GO:0000155">
    <property type="term" value="F:phosphorelay sensor kinase activity"/>
    <property type="evidence" value="ECO:0007669"/>
    <property type="project" value="TreeGrafter"/>
</dbReference>
<organism evidence="15 16">
    <name type="scientific">Paenibacillus mucilaginosus (strain KNP414)</name>
    <dbReference type="NCBI Taxonomy" id="1036673"/>
    <lineage>
        <taxon>Bacteria</taxon>
        <taxon>Bacillati</taxon>
        <taxon>Bacillota</taxon>
        <taxon>Bacilli</taxon>
        <taxon>Bacillales</taxon>
        <taxon>Paenibacillaceae</taxon>
        <taxon>Paenibacillus</taxon>
    </lineage>
</organism>
<keyword evidence="8 15" id="KW-0418">Kinase</keyword>
<dbReference type="EMBL" id="CP002869">
    <property type="protein sequence ID" value="AEI41582.1"/>
    <property type="molecule type" value="Genomic_DNA"/>
</dbReference>
<keyword evidence="10 13" id="KW-1133">Transmembrane helix</keyword>
<evidence type="ECO:0000256" key="2">
    <source>
        <dbReference type="ARBA" id="ARBA00004651"/>
    </source>
</evidence>
<evidence type="ECO:0000256" key="9">
    <source>
        <dbReference type="ARBA" id="ARBA00022840"/>
    </source>
</evidence>
<keyword evidence="11" id="KW-0902">Two-component regulatory system</keyword>
<dbReference type="Pfam" id="PF02518">
    <property type="entry name" value="HATPase_c"/>
    <property type="match status" value="1"/>
</dbReference>
<dbReference type="GO" id="GO:0004721">
    <property type="term" value="F:phosphoprotein phosphatase activity"/>
    <property type="evidence" value="ECO:0007669"/>
    <property type="project" value="TreeGrafter"/>
</dbReference>
<proteinExistence type="predicted"/>
<keyword evidence="7" id="KW-0547">Nucleotide-binding</keyword>
<dbReference type="PROSITE" id="PS50109">
    <property type="entry name" value="HIS_KIN"/>
    <property type="match status" value="1"/>
</dbReference>
<gene>
    <name evidence="15" type="ordered locus">KNP414_03024</name>
</gene>
<dbReference type="PANTHER" id="PTHR45453:SF2">
    <property type="entry name" value="HISTIDINE KINASE"/>
    <property type="match status" value="1"/>
</dbReference>
<dbReference type="InterPro" id="IPR003594">
    <property type="entry name" value="HATPase_dom"/>
</dbReference>
<dbReference type="EC" id="2.7.13.3" evidence="3"/>
<feature type="domain" description="Histidine kinase" evidence="14">
    <location>
        <begin position="125"/>
        <end position="328"/>
    </location>
</feature>
<evidence type="ECO:0000256" key="6">
    <source>
        <dbReference type="ARBA" id="ARBA00022692"/>
    </source>
</evidence>
<evidence type="ECO:0000313" key="15">
    <source>
        <dbReference type="EMBL" id="AEI41582.1"/>
    </source>
</evidence>
<dbReference type="Gene3D" id="3.30.565.10">
    <property type="entry name" value="Histidine kinase-like ATPase, C-terminal domain"/>
    <property type="match status" value="1"/>
</dbReference>
<evidence type="ECO:0000256" key="10">
    <source>
        <dbReference type="ARBA" id="ARBA00022989"/>
    </source>
</evidence>
<dbReference type="SUPFAM" id="SSF55874">
    <property type="entry name" value="ATPase domain of HSP90 chaperone/DNA topoisomerase II/histidine kinase"/>
    <property type="match status" value="1"/>
</dbReference>
<dbReference type="PANTHER" id="PTHR45453">
    <property type="entry name" value="PHOSPHATE REGULON SENSOR PROTEIN PHOR"/>
    <property type="match status" value="1"/>
</dbReference>
<feature type="transmembrane region" description="Helical" evidence="13">
    <location>
        <begin position="41"/>
        <end position="61"/>
    </location>
</feature>
<dbReference type="SMART" id="SM00387">
    <property type="entry name" value="HATPase_c"/>
    <property type="match status" value="1"/>
</dbReference>
<dbReference type="InterPro" id="IPR036890">
    <property type="entry name" value="HATPase_C_sf"/>
</dbReference>
<evidence type="ECO:0000313" key="16">
    <source>
        <dbReference type="Proteomes" id="UP000006620"/>
    </source>
</evidence>
<keyword evidence="5" id="KW-0808">Transferase</keyword>
<keyword evidence="9" id="KW-0067">ATP-binding</keyword>
<evidence type="ECO:0000256" key="12">
    <source>
        <dbReference type="ARBA" id="ARBA00023136"/>
    </source>
</evidence>
<name>F8F8J4_PAEMK</name>
<evidence type="ECO:0000256" key="4">
    <source>
        <dbReference type="ARBA" id="ARBA00022475"/>
    </source>
</evidence>
<keyword evidence="6 13" id="KW-0812">Transmembrane</keyword>